<reference evidence="4" key="3">
    <citation type="submission" date="2025-09" db="UniProtKB">
        <authorList>
            <consortium name="Ensembl"/>
        </authorList>
    </citation>
    <scope>IDENTIFICATION</scope>
</reference>
<dbReference type="InterPro" id="IPR019410">
    <property type="entry name" value="Methyltransf_16"/>
</dbReference>
<proteinExistence type="predicted"/>
<evidence type="ECO:0000256" key="2">
    <source>
        <dbReference type="ARBA" id="ARBA00022691"/>
    </source>
</evidence>
<reference evidence="4" key="2">
    <citation type="submission" date="2025-08" db="UniProtKB">
        <authorList>
            <consortium name="Ensembl"/>
        </authorList>
    </citation>
    <scope>IDENTIFICATION</scope>
</reference>
<evidence type="ECO:0000256" key="3">
    <source>
        <dbReference type="SAM" id="MobiDB-lite"/>
    </source>
</evidence>
<dbReference type="Pfam" id="PF10294">
    <property type="entry name" value="Methyltransf_16"/>
    <property type="match status" value="1"/>
</dbReference>
<dbReference type="InterPro" id="IPR038899">
    <property type="entry name" value="METTL22"/>
</dbReference>
<keyword evidence="5" id="KW-1185">Reference proteome</keyword>
<dbReference type="PANTHER" id="PTHR23108:SF0">
    <property type="entry name" value="METHYLTRANSFERASE-LIKE PROTEIN 22"/>
    <property type="match status" value="1"/>
</dbReference>
<dbReference type="Gene3D" id="3.40.50.150">
    <property type="entry name" value="Vaccinia Virus protein VP39"/>
    <property type="match status" value="1"/>
</dbReference>
<accession>A0A8C5GD31</accession>
<organism evidence="4 5">
    <name type="scientific">Gouania willdenowi</name>
    <name type="common">Blunt-snouted clingfish</name>
    <name type="synonym">Lepadogaster willdenowi</name>
    <dbReference type="NCBI Taxonomy" id="441366"/>
    <lineage>
        <taxon>Eukaryota</taxon>
        <taxon>Metazoa</taxon>
        <taxon>Chordata</taxon>
        <taxon>Craniata</taxon>
        <taxon>Vertebrata</taxon>
        <taxon>Euteleostomi</taxon>
        <taxon>Actinopterygii</taxon>
        <taxon>Neopterygii</taxon>
        <taxon>Teleostei</taxon>
        <taxon>Neoteleostei</taxon>
        <taxon>Acanthomorphata</taxon>
        <taxon>Ovalentaria</taxon>
        <taxon>Blenniimorphae</taxon>
        <taxon>Blenniiformes</taxon>
        <taxon>Gobiesocoidei</taxon>
        <taxon>Gobiesocidae</taxon>
        <taxon>Gobiesocinae</taxon>
        <taxon>Gouania</taxon>
    </lineage>
</organism>
<name>A0A8C5GD31_GOUWI</name>
<dbReference type="Ensembl" id="ENSGWIT00000031087.1">
    <property type="protein sequence ID" value="ENSGWIP00000028502.1"/>
    <property type="gene ID" value="ENSGWIG00000014840.1"/>
</dbReference>
<dbReference type="GO" id="GO:0032259">
    <property type="term" value="P:methylation"/>
    <property type="evidence" value="ECO:0007669"/>
    <property type="project" value="UniProtKB-KW"/>
</dbReference>
<dbReference type="GO" id="GO:0005634">
    <property type="term" value="C:nucleus"/>
    <property type="evidence" value="ECO:0007669"/>
    <property type="project" value="TreeGrafter"/>
</dbReference>
<reference evidence="4" key="1">
    <citation type="submission" date="2020-06" db="EMBL/GenBank/DDBJ databases">
        <authorList>
            <consortium name="Wellcome Sanger Institute Data Sharing"/>
        </authorList>
    </citation>
    <scope>NUCLEOTIDE SEQUENCE [LARGE SCALE GENOMIC DNA]</scope>
</reference>
<keyword evidence="1" id="KW-0489">Methyltransferase</keyword>
<keyword evidence="2" id="KW-0949">S-adenosyl-L-methionine</keyword>
<feature type="region of interest" description="Disordered" evidence="3">
    <location>
        <begin position="48"/>
        <end position="78"/>
    </location>
</feature>
<dbReference type="GO" id="GO:0008276">
    <property type="term" value="F:protein methyltransferase activity"/>
    <property type="evidence" value="ECO:0007669"/>
    <property type="project" value="InterPro"/>
</dbReference>
<dbReference type="AlphaFoldDB" id="A0A8C5GD31"/>
<protein>
    <submittedName>
        <fullName evidence="4">Methyltransferase like 22</fullName>
    </submittedName>
</protein>
<feature type="compositionally biased region" description="Gly residues" evidence="3">
    <location>
        <begin position="60"/>
        <end position="69"/>
    </location>
</feature>
<evidence type="ECO:0000313" key="5">
    <source>
        <dbReference type="Proteomes" id="UP000694680"/>
    </source>
</evidence>
<dbReference type="Proteomes" id="UP000694680">
    <property type="component" value="Chromosome 8"/>
</dbReference>
<evidence type="ECO:0000313" key="4">
    <source>
        <dbReference type="Ensembl" id="ENSGWIP00000028502.1"/>
    </source>
</evidence>
<dbReference type="CDD" id="cd02440">
    <property type="entry name" value="AdoMet_MTases"/>
    <property type="match status" value="1"/>
</dbReference>
<dbReference type="PANTHER" id="PTHR23108">
    <property type="entry name" value="METHYLTRANSFERASE-RELATED"/>
    <property type="match status" value="1"/>
</dbReference>
<keyword evidence="1" id="KW-0808">Transferase</keyword>
<dbReference type="InterPro" id="IPR029063">
    <property type="entry name" value="SAM-dependent_MTases_sf"/>
</dbReference>
<evidence type="ECO:0000256" key="1">
    <source>
        <dbReference type="ARBA" id="ARBA00022603"/>
    </source>
</evidence>
<sequence>MEQMTFHFDTVLSDVHMHFHSAQHLMTRLNQVGQPVFMSRFQILSDGDAKPEPGADVGEAEGGACGGPQGPEEPVLDEDGDLEITPLLLADFILSQPIMFRAATVLDMGAGTGLTSIVMATTAKTVYCTDVGEDLLSMCRKNVSLNQHLMEGGEVKVRHLDWLQQSLVTDADLEFSWTEDEVADLHDNTSFIIAADGELYETQRIQSNTSIKSAASLQMNFTLRHMDVSCDAYNHFRHCLSGLQELEDQRCSFTVEQISANFTQFFIYERIEHLSFPNNDEYDKTAVVS</sequence>
<dbReference type="SUPFAM" id="SSF53335">
    <property type="entry name" value="S-adenosyl-L-methionine-dependent methyltransferases"/>
    <property type="match status" value="1"/>
</dbReference>